<evidence type="ECO:0000313" key="4">
    <source>
        <dbReference type="Proteomes" id="UP000319040"/>
    </source>
</evidence>
<dbReference type="Pfam" id="PF18962">
    <property type="entry name" value="Por_Secre_tail"/>
    <property type="match status" value="1"/>
</dbReference>
<accession>A0A521EPD6</accession>
<dbReference type="InterPro" id="IPR051418">
    <property type="entry name" value="Spondin/Thrombospondin_T1"/>
</dbReference>
<dbReference type="EMBL" id="FXTB01000010">
    <property type="protein sequence ID" value="SMO85776.1"/>
    <property type="molecule type" value="Genomic_DNA"/>
</dbReference>
<dbReference type="InterPro" id="IPR038678">
    <property type="entry name" value="Spondin_N_sf"/>
</dbReference>
<dbReference type="AlphaFoldDB" id="A0A521EPD6"/>
<reference evidence="3 4" key="1">
    <citation type="submission" date="2017-05" db="EMBL/GenBank/DDBJ databases">
        <authorList>
            <person name="Varghese N."/>
            <person name="Submissions S."/>
        </authorList>
    </citation>
    <scope>NUCLEOTIDE SEQUENCE [LARGE SCALE GENOMIC DNA]</scope>
    <source>
        <strain evidence="3 4">DSM 27040</strain>
    </source>
</reference>
<feature type="signal peptide" evidence="1">
    <location>
        <begin position="1"/>
        <end position="21"/>
    </location>
</feature>
<keyword evidence="4" id="KW-1185">Reference proteome</keyword>
<dbReference type="GO" id="GO:0031012">
    <property type="term" value="C:extracellular matrix"/>
    <property type="evidence" value="ECO:0007669"/>
    <property type="project" value="TreeGrafter"/>
</dbReference>
<feature type="domain" description="Spondin" evidence="2">
    <location>
        <begin position="11"/>
        <end position="203"/>
    </location>
</feature>
<protein>
    <submittedName>
        <fullName evidence="3">Por secretion system C-terminal sorting domain-containing protein</fullName>
    </submittedName>
</protein>
<dbReference type="RefSeq" id="WP_142534371.1">
    <property type="nucleotide sequence ID" value="NZ_FXTB01000010.1"/>
</dbReference>
<dbReference type="InterPro" id="IPR009465">
    <property type="entry name" value="Spondin_N"/>
</dbReference>
<dbReference type="PROSITE" id="PS51020">
    <property type="entry name" value="SPONDIN"/>
    <property type="match status" value="1"/>
</dbReference>
<evidence type="ECO:0000256" key="1">
    <source>
        <dbReference type="SAM" id="SignalP"/>
    </source>
</evidence>
<dbReference type="PANTHER" id="PTHR11311">
    <property type="entry name" value="SPONDIN"/>
    <property type="match status" value="1"/>
</dbReference>
<dbReference type="GO" id="GO:0007155">
    <property type="term" value="P:cell adhesion"/>
    <property type="evidence" value="ECO:0007669"/>
    <property type="project" value="TreeGrafter"/>
</dbReference>
<dbReference type="Pfam" id="PF06468">
    <property type="entry name" value="Spond_N"/>
    <property type="match status" value="1"/>
</dbReference>
<dbReference type="OrthoDB" id="8478811at2"/>
<dbReference type="Proteomes" id="UP000319040">
    <property type="component" value="Unassembled WGS sequence"/>
</dbReference>
<dbReference type="NCBIfam" id="NF038123">
    <property type="entry name" value="NF038123_dom"/>
    <property type="match status" value="1"/>
</dbReference>
<dbReference type="Gene3D" id="2.60.40.2130">
    <property type="entry name" value="F-spondin domain"/>
    <property type="match status" value="1"/>
</dbReference>
<feature type="chain" id="PRO_5021962103" evidence="1">
    <location>
        <begin position="22"/>
        <end position="304"/>
    </location>
</feature>
<proteinExistence type="predicted"/>
<keyword evidence="1" id="KW-0732">Signal</keyword>
<sequence>MKKITLIIVVSLMLMATPTAGQYSVSYSITFTSIWNADDHSSIPVNAHWSKLVGATHQTPDAFLQFGGLASTGIKNIAETGDIVEFNSEVDIAMANGEADQFINGPNLGTATGDILIANLAVNKDFPLLTLISMIAPSPDWIVALSGLNLLDAEGEWKKSLHMDMFAYDAGTDSGTDYTSANVVTSPFQPVSMINGAPINGNKMGTLSIILDTSTGLDDLSVINKIRVYPNPVTNGKIFIGTPEQLSVIKVELFNSVGSLVKSIDIKQSQNKMDINVSGMPQGIYMLKITTKKHGTTTQKLIIK</sequence>
<dbReference type="InterPro" id="IPR026444">
    <property type="entry name" value="Secre_tail"/>
</dbReference>
<evidence type="ECO:0000313" key="3">
    <source>
        <dbReference type="EMBL" id="SMO85776.1"/>
    </source>
</evidence>
<name>A0A521EPD6_SACCC</name>
<evidence type="ECO:0000259" key="2">
    <source>
        <dbReference type="PROSITE" id="PS51020"/>
    </source>
</evidence>
<organism evidence="3 4">
    <name type="scientific">Saccharicrinis carchari</name>
    <dbReference type="NCBI Taxonomy" id="1168039"/>
    <lineage>
        <taxon>Bacteria</taxon>
        <taxon>Pseudomonadati</taxon>
        <taxon>Bacteroidota</taxon>
        <taxon>Bacteroidia</taxon>
        <taxon>Marinilabiliales</taxon>
        <taxon>Marinilabiliaceae</taxon>
        <taxon>Saccharicrinis</taxon>
    </lineage>
</organism>
<dbReference type="NCBIfam" id="TIGR04183">
    <property type="entry name" value="Por_Secre_tail"/>
    <property type="match status" value="1"/>
</dbReference>
<dbReference type="PANTHER" id="PTHR11311:SF15">
    <property type="entry name" value="SPONDIN-2"/>
    <property type="match status" value="1"/>
</dbReference>
<gene>
    <name evidence="3" type="ORF">SAMN06265379_11047</name>
</gene>